<evidence type="ECO:0000256" key="2">
    <source>
        <dbReference type="SAM" id="MobiDB-lite"/>
    </source>
</evidence>
<protein>
    <submittedName>
        <fullName evidence="4">Integrase core domain protein</fullName>
    </submittedName>
</protein>
<gene>
    <name evidence="4" type="ORF">BIFBRE_03335</name>
</gene>
<dbReference type="EMBL" id="ACCG02000006">
    <property type="protein sequence ID" value="EFE89774.1"/>
    <property type="molecule type" value="Genomic_DNA"/>
</dbReference>
<dbReference type="STRING" id="1685.RY69_2039"/>
<dbReference type="InterPro" id="IPR053392">
    <property type="entry name" value="Transposase_IS30-like"/>
</dbReference>
<evidence type="ECO:0000256" key="1">
    <source>
        <dbReference type="ARBA" id="ARBA00023172"/>
    </source>
</evidence>
<dbReference type="SUPFAM" id="SSF53098">
    <property type="entry name" value="Ribonuclease H-like"/>
    <property type="match status" value="1"/>
</dbReference>
<evidence type="ECO:0000259" key="3">
    <source>
        <dbReference type="PROSITE" id="PS50994"/>
    </source>
</evidence>
<dbReference type="PROSITE" id="PS50994">
    <property type="entry name" value="INTEGRASE"/>
    <property type="match status" value="1"/>
</dbReference>
<dbReference type="Proteomes" id="UP000003191">
    <property type="component" value="Unassembled WGS sequence"/>
</dbReference>
<feature type="compositionally biased region" description="Basic residues" evidence="2">
    <location>
        <begin position="180"/>
        <end position="193"/>
    </location>
</feature>
<dbReference type="PATRIC" id="fig|518634.7.peg.441"/>
<dbReference type="Gene3D" id="3.30.420.10">
    <property type="entry name" value="Ribonuclease H-like superfamily/Ribonuclease H"/>
    <property type="match status" value="1"/>
</dbReference>
<dbReference type="GO" id="GO:0003676">
    <property type="term" value="F:nucleic acid binding"/>
    <property type="evidence" value="ECO:0007669"/>
    <property type="project" value="InterPro"/>
</dbReference>
<feature type="region of interest" description="Disordered" evidence="2">
    <location>
        <begin position="180"/>
        <end position="210"/>
    </location>
</feature>
<dbReference type="HOGENOM" id="CLU_035706_0_1_11"/>
<dbReference type="InterPro" id="IPR051917">
    <property type="entry name" value="Transposase-Integrase"/>
</dbReference>
<dbReference type="InterPro" id="IPR012337">
    <property type="entry name" value="RNaseH-like_sf"/>
</dbReference>
<dbReference type="PANTHER" id="PTHR10948:SF23">
    <property type="entry name" value="TRANSPOSASE INSI FOR INSERTION SEQUENCE ELEMENT IS30A-RELATED"/>
    <property type="match status" value="1"/>
</dbReference>
<dbReference type="GO" id="GO:0006310">
    <property type="term" value="P:DNA recombination"/>
    <property type="evidence" value="ECO:0007669"/>
    <property type="project" value="UniProtKB-KW"/>
</dbReference>
<accession>D4BMN8</accession>
<dbReference type="GO" id="GO:0015074">
    <property type="term" value="P:DNA integration"/>
    <property type="evidence" value="ECO:0007669"/>
    <property type="project" value="InterPro"/>
</dbReference>
<organism evidence="4 5">
    <name type="scientific">Bifidobacterium breve DSM 20213 = JCM 1192</name>
    <dbReference type="NCBI Taxonomy" id="518634"/>
    <lineage>
        <taxon>Bacteria</taxon>
        <taxon>Bacillati</taxon>
        <taxon>Actinomycetota</taxon>
        <taxon>Actinomycetes</taxon>
        <taxon>Bifidobacteriales</taxon>
        <taxon>Bifidobacteriaceae</taxon>
        <taxon>Bifidobacterium</taxon>
    </lineage>
</organism>
<name>D4BMN8_BIFBR</name>
<dbReference type="InterPro" id="IPR036397">
    <property type="entry name" value="RNaseH_sf"/>
</dbReference>
<dbReference type="AlphaFoldDB" id="D4BMN8"/>
<keyword evidence="1" id="KW-0233">DNA recombination</keyword>
<comment type="caution">
    <text evidence="4">The sequence shown here is derived from an EMBL/GenBank/DDBJ whole genome shotgun (WGS) entry which is preliminary data.</text>
</comment>
<evidence type="ECO:0000313" key="4">
    <source>
        <dbReference type="EMBL" id="EFE89774.1"/>
    </source>
</evidence>
<dbReference type="PANTHER" id="PTHR10948">
    <property type="entry name" value="TRANSPOSASE"/>
    <property type="match status" value="1"/>
</dbReference>
<dbReference type="InterPro" id="IPR025246">
    <property type="entry name" value="IS30-like_HTH"/>
</dbReference>
<dbReference type="GO" id="GO:0032196">
    <property type="term" value="P:transposition"/>
    <property type="evidence" value="ECO:0007669"/>
    <property type="project" value="TreeGrafter"/>
</dbReference>
<keyword evidence="5" id="KW-1185">Reference proteome</keyword>
<dbReference type="GO" id="GO:0004803">
    <property type="term" value="F:transposase activity"/>
    <property type="evidence" value="ECO:0007669"/>
    <property type="project" value="TreeGrafter"/>
</dbReference>
<reference evidence="4 5" key="1">
    <citation type="submission" date="2010-02" db="EMBL/GenBank/DDBJ databases">
        <authorList>
            <person name="Weinstock G."/>
            <person name="Sodergren E."/>
            <person name="Clifton S."/>
            <person name="Fulton L."/>
            <person name="Fulton B."/>
            <person name="Courtney L."/>
            <person name="Fronick C."/>
            <person name="Harrison M."/>
            <person name="Strong C."/>
            <person name="Farmer C."/>
            <person name="Delahaunty K."/>
            <person name="Markovic C."/>
            <person name="Hall O."/>
            <person name="Minx P."/>
            <person name="Tomlinson C."/>
            <person name="Mitreva M."/>
            <person name="Nelson J."/>
            <person name="Hou S."/>
            <person name="Wollam A."/>
            <person name="Pepin K.H."/>
            <person name="Johnson M."/>
            <person name="Bhonagiri V."/>
            <person name="Zhang X."/>
            <person name="Suruliraj S."/>
            <person name="Warren W."/>
            <person name="Chinwalla A."/>
            <person name="Mardis E.R."/>
            <person name="Wilson R.K."/>
        </authorList>
    </citation>
    <scope>NUCLEOTIDE SEQUENCE [LARGE SCALE GENOMIC DNA]</scope>
    <source>
        <strain evidence="4 5">DSM 20213</strain>
    </source>
</reference>
<proteinExistence type="predicted"/>
<feature type="domain" description="Integrase catalytic" evidence="3">
    <location>
        <begin position="202"/>
        <end position="365"/>
    </location>
</feature>
<dbReference type="Pfam" id="PF13936">
    <property type="entry name" value="HTH_38"/>
    <property type="match status" value="1"/>
</dbReference>
<evidence type="ECO:0000313" key="5">
    <source>
        <dbReference type="Proteomes" id="UP000003191"/>
    </source>
</evidence>
<dbReference type="InterPro" id="IPR001584">
    <property type="entry name" value="Integrase_cat-core"/>
</dbReference>
<dbReference type="GO" id="GO:0005829">
    <property type="term" value="C:cytosol"/>
    <property type="evidence" value="ECO:0007669"/>
    <property type="project" value="TreeGrafter"/>
</dbReference>
<sequence length="383" mass="44304">MVGRVQVLTGEGVAPMTKVYSHLSGEEQVRIDELRNREGLGVCQIALRIGRDKSTVSREPGRGLWVASDENGSYRPYRPKRLKAGAWTSRPFYSAMTAQRKAETRARESRRPMRMSYSPLLAWVMDALRKGWTPERIEGRLKVEWPDDPRMRISHECLHRWIHAKPQRALDLRRYLPRGKRHRTRSKGRRARGPRIPMRVPITDRPKKVDSRHEFGHFESDTVVGASPSKRCIDTQVERKSRRLFARFIPDKGAPATARAEYDIHKDIPAPARIDRTWDNGTESSCHLLVDEALGMLTYYADPYSSHQRGSNENRNGRIRRYLPKRTSFDDLTDEDLQAIVQEINDTPMKVLDWETPNEVWYRELGKIMSKTSHPKTSVALTN</sequence>
<dbReference type="NCBIfam" id="NF033563">
    <property type="entry name" value="transpos_IS30"/>
    <property type="match status" value="1"/>
</dbReference>